<evidence type="ECO:0000313" key="3">
    <source>
        <dbReference type="EMBL" id="PJE96096.1"/>
    </source>
</evidence>
<organism evidence="3 4">
    <name type="scientific">Streptomyces carminius</name>
    <dbReference type="NCBI Taxonomy" id="2665496"/>
    <lineage>
        <taxon>Bacteria</taxon>
        <taxon>Bacillati</taxon>
        <taxon>Actinomycetota</taxon>
        <taxon>Actinomycetes</taxon>
        <taxon>Kitasatosporales</taxon>
        <taxon>Streptomycetaceae</taxon>
        <taxon>Streptomyces</taxon>
    </lineage>
</organism>
<dbReference type="PROSITE" id="PS51781">
    <property type="entry name" value="SH3B"/>
    <property type="match status" value="1"/>
</dbReference>
<dbReference type="InterPro" id="IPR003646">
    <property type="entry name" value="SH3-like_bac-type"/>
</dbReference>
<evidence type="ECO:0000259" key="2">
    <source>
        <dbReference type="PROSITE" id="PS51781"/>
    </source>
</evidence>
<comment type="caution">
    <text evidence="3">The sequence shown here is derived from an EMBL/GenBank/DDBJ whole genome shotgun (WGS) entry which is preliminary data.</text>
</comment>
<dbReference type="RefSeq" id="WP_100203282.1">
    <property type="nucleotide sequence ID" value="NZ_PGGW01000060.1"/>
</dbReference>
<dbReference type="Pfam" id="PF08239">
    <property type="entry name" value="SH3_3"/>
    <property type="match status" value="1"/>
</dbReference>
<reference evidence="3 4" key="1">
    <citation type="submission" date="2017-11" db="EMBL/GenBank/DDBJ databases">
        <title>Streptomyces carmine sp. nov., a novel actinomycete isolated from Sophora alopecuroides in Xinjiang, China.</title>
        <authorList>
            <person name="Wang Y."/>
            <person name="Luo X."/>
            <person name="Wan C."/>
            <person name="Zhang L."/>
        </authorList>
    </citation>
    <scope>NUCLEOTIDE SEQUENCE [LARGE SCALE GENOMIC DNA]</scope>
    <source>
        <strain evidence="3 4">TRM SA0054</strain>
    </source>
</reference>
<accession>A0A2M8LVY1</accession>
<keyword evidence="4" id="KW-1185">Reference proteome</keyword>
<dbReference type="Proteomes" id="UP000230407">
    <property type="component" value="Unassembled WGS sequence"/>
</dbReference>
<dbReference type="AlphaFoldDB" id="A0A2M8LVY1"/>
<dbReference type="SMART" id="SM00287">
    <property type="entry name" value="SH3b"/>
    <property type="match status" value="1"/>
</dbReference>
<dbReference type="EMBL" id="PGGW01000060">
    <property type="protein sequence ID" value="PJE96096.1"/>
    <property type="molecule type" value="Genomic_DNA"/>
</dbReference>
<feature type="chain" id="PRO_5014844541" evidence="1">
    <location>
        <begin position="30"/>
        <end position="144"/>
    </location>
</feature>
<sequence>MIKSKLSKLTLCAVGGAVALATAAGPALAEPTPAEELSRPSVEAPMQMAEEAAPSTLTAASSYKGRVIARSGLNVRSKPNTHSKVIGSLPYGKVIHIDCKVNSQNIDGNPRWYKLDRKHHHHDGWVSARYVVNIGAAPHYCHHR</sequence>
<feature type="signal peptide" evidence="1">
    <location>
        <begin position="1"/>
        <end position="29"/>
    </location>
</feature>
<proteinExistence type="predicted"/>
<feature type="domain" description="SH3b" evidence="2">
    <location>
        <begin position="62"/>
        <end position="135"/>
    </location>
</feature>
<evidence type="ECO:0000256" key="1">
    <source>
        <dbReference type="SAM" id="SignalP"/>
    </source>
</evidence>
<evidence type="ECO:0000313" key="4">
    <source>
        <dbReference type="Proteomes" id="UP000230407"/>
    </source>
</evidence>
<keyword evidence="1" id="KW-0732">Signal</keyword>
<name>A0A2M8LVY1_9ACTN</name>
<dbReference type="Gene3D" id="2.30.30.40">
    <property type="entry name" value="SH3 Domains"/>
    <property type="match status" value="1"/>
</dbReference>
<gene>
    <name evidence="3" type="ORF">CUT44_20110</name>
</gene>
<protein>
    <submittedName>
        <fullName evidence="3">SH3 domain-containing protein</fullName>
    </submittedName>
</protein>